<evidence type="ECO:0000313" key="2">
    <source>
        <dbReference type="EMBL" id="KAG2312799.1"/>
    </source>
</evidence>
<dbReference type="Proteomes" id="UP000886595">
    <property type="component" value="Unassembled WGS sequence"/>
</dbReference>
<evidence type="ECO:0000313" key="3">
    <source>
        <dbReference type="Proteomes" id="UP000886595"/>
    </source>
</evidence>
<organism evidence="2 3">
    <name type="scientific">Brassica carinata</name>
    <name type="common">Ethiopian mustard</name>
    <name type="synonym">Abyssinian cabbage</name>
    <dbReference type="NCBI Taxonomy" id="52824"/>
    <lineage>
        <taxon>Eukaryota</taxon>
        <taxon>Viridiplantae</taxon>
        <taxon>Streptophyta</taxon>
        <taxon>Embryophyta</taxon>
        <taxon>Tracheophyta</taxon>
        <taxon>Spermatophyta</taxon>
        <taxon>Magnoliopsida</taxon>
        <taxon>eudicotyledons</taxon>
        <taxon>Gunneridae</taxon>
        <taxon>Pentapetalae</taxon>
        <taxon>rosids</taxon>
        <taxon>malvids</taxon>
        <taxon>Brassicales</taxon>
        <taxon>Brassicaceae</taxon>
        <taxon>Brassiceae</taxon>
        <taxon>Brassica</taxon>
    </lineage>
</organism>
<dbReference type="Pfam" id="PF01094">
    <property type="entry name" value="ANF_receptor"/>
    <property type="match status" value="1"/>
</dbReference>
<dbReference type="Gene3D" id="3.40.50.2300">
    <property type="match status" value="1"/>
</dbReference>
<comment type="caution">
    <text evidence="2">The sequence shown here is derived from an EMBL/GenBank/DDBJ whole genome shotgun (WGS) entry which is preliminary data.</text>
</comment>
<gene>
    <name evidence="2" type="ORF">Bca52824_024356</name>
</gene>
<sequence length="81" mass="9196">MWMIAYGIEKKLNEGINITLSFSEELIHVQGTKLHMERVKNFNGWKVLLEKLLEVNFTGIPGQFQFGSGRNVMAVTTKSPV</sequence>
<dbReference type="AlphaFoldDB" id="A0A8X7VKB3"/>
<reference evidence="2 3" key="1">
    <citation type="submission" date="2020-02" db="EMBL/GenBank/DDBJ databases">
        <authorList>
            <person name="Ma Q."/>
            <person name="Huang Y."/>
            <person name="Song X."/>
            <person name="Pei D."/>
        </authorList>
    </citation>
    <scope>NUCLEOTIDE SEQUENCE [LARGE SCALE GENOMIC DNA]</scope>
    <source>
        <strain evidence="2">Sxm20200214</strain>
        <tissue evidence="2">Leaf</tissue>
    </source>
</reference>
<dbReference type="InterPro" id="IPR001828">
    <property type="entry name" value="ANF_lig-bd_rcpt"/>
</dbReference>
<dbReference type="OrthoDB" id="5984008at2759"/>
<keyword evidence="3" id="KW-1185">Reference proteome</keyword>
<dbReference type="EMBL" id="JAAMPC010000005">
    <property type="protein sequence ID" value="KAG2312799.1"/>
    <property type="molecule type" value="Genomic_DNA"/>
</dbReference>
<protein>
    <recommendedName>
        <fullName evidence="1">Receptor ligand binding region domain-containing protein</fullName>
    </recommendedName>
</protein>
<feature type="domain" description="Receptor ligand binding region" evidence="1">
    <location>
        <begin position="2"/>
        <end position="73"/>
    </location>
</feature>
<evidence type="ECO:0000259" key="1">
    <source>
        <dbReference type="Pfam" id="PF01094"/>
    </source>
</evidence>
<accession>A0A8X7VKB3</accession>
<name>A0A8X7VKB3_BRACI</name>
<proteinExistence type="predicted"/>